<dbReference type="STRING" id="658196.A0A397T2R8"/>
<dbReference type="OrthoDB" id="1368at2759"/>
<evidence type="ECO:0000256" key="5">
    <source>
        <dbReference type="ARBA" id="ARBA00022989"/>
    </source>
</evidence>
<reference evidence="9 10" key="1">
    <citation type="submission" date="2018-06" db="EMBL/GenBank/DDBJ databases">
        <title>Comparative genomics reveals the genomic features of Rhizophagus irregularis, R. cerebriforme, R. diaphanum and Gigaspora rosea, and their symbiotic lifestyle signature.</title>
        <authorList>
            <person name="Morin E."/>
            <person name="San Clemente H."/>
            <person name="Chen E.C.H."/>
            <person name="De La Providencia I."/>
            <person name="Hainaut M."/>
            <person name="Kuo A."/>
            <person name="Kohler A."/>
            <person name="Murat C."/>
            <person name="Tang N."/>
            <person name="Roy S."/>
            <person name="Loubradou J."/>
            <person name="Henrissat B."/>
            <person name="Grigoriev I.V."/>
            <person name="Corradi N."/>
            <person name="Roux C."/>
            <person name="Martin F.M."/>
        </authorList>
    </citation>
    <scope>NUCLEOTIDE SEQUENCE [LARGE SCALE GENOMIC DNA]</scope>
    <source>
        <strain evidence="9 10">DAOM 227022</strain>
    </source>
</reference>
<keyword evidence="2" id="KW-0813">Transport</keyword>
<keyword evidence="10" id="KW-1185">Reference proteome</keyword>
<dbReference type="PANTHER" id="PTHR33281:SF19">
    <property type="entry name" value="VOLTAGE-DEPENDENT ANION CHANNEL-FORMING PROTEIN YNEE"/>
    <property type="match status" value="1"/>
</dbReference>
<accession>A0A397T2R8</accession>
<gene>
    <name evidence="9" type="ORF">C1645_736183</name>
</gene>
<evidence type="ECO:0000256" key="6">
    <source>
        <dbReference type="ARBA" id="ARBA00023065"/>
    </source>
</evidence>
<dbReference type="GO" id="GO:0005886">
    <property type="term" value="C:plasma membrane"/>
    <property type="evidence" value="ECO:0007669"/>
    <property type="project" value="UniProtKB-SubCell"/>
</dbReference>
<evidence type="ECO:0000256" key="2">
    <source>
        <dbReference type="ARBA" id="ARBA00022448"/>
    </source>
</evidence>
<dbReference type="GO" id="GO:0005254">
    <property type="term" value="F:chloride channel activity"/>
    <property type="evidence" value="ECO:0007669"/>
    <property type="project" value="InterPro"/>
</dbReference>
<feature type="transmembrane region" description="Helical" evidence="8">
    <location>
        <begin position="268"/>
        <end position="287"/>
    </location>
</feature>
<keyword evidence="7 8" id="KW-0472">Membrane</keyword>
<dbReference type="Proteomes" id="UP000265703">
    <property type="component" value="Unassembled WGS sequence"/>
</dbReference>
<name>A0A397T2R8_9GLOM</name>
<keyword evidence="3" id="KW-1003">Cell membrane</keyword>
<dbReference type="PANTHER" id="PTHR33281">
    <property type="entry name" value="UPF0187 PROTEIN YNEE"/>
    <property type="match status" value="1"/>
</dbReference>
<feature type="transmembrane region" description="Helical" evidence="8">
    <location>
        <begin position="34"/>
        <end position="52"/>
    </location>
</feature>
<protein>
    <submittedName>
        <fullName evidence="9">Bestrophin, RFP-TM, chloride channel-domain-containing protein</fullName>
    </submittedName>
</protein>
<sequence>MVDGRGFGRPKVYNPYVYHKPHGIRWRGSVLPKVLPSTLVVTTVAIIVTVLYEKTNVKLSIDSTFIPILGFVVGLLLTYRTNTAYDRYWEGRRLWSVLVVAVRNLTRNIWINVKEDEGTKDILEKKTAINLLLGFAVATKHYLREEEGSNWDDLKYLISNIKSNLPGFEPIEDQDVAENEIRENKDKKDTFVLFKSKVKPHQREKGTRIPVNHNLPLEITLYLSSYIDSRAQLKKVDNPTTTSMYNALNTMVDCLTQFERILRSPIPLAYSIHLSQTVWIYVLSLPFQLVKNLHYITIPVVFLASIILMGIEKIGGEIENPFGYDENDLELDSFCLLIKNELDTITSNPRPTVESWVYNRENHPFGDNVTGDEARKLSLDDVRSKLSSASNKNVSGSSLDISVQQ</sequence>
<keyword evidence="6" id="KW-0406">Ion transport</keyword>
<evidence type="ECO:0000256" key="4">
    <source>
        <dbReference type="ARBA" id="ARBA00022692"/>
    </source>
</evidence>
<organism evidence="9 10">
    <name type="scientific">Glomus cerebriforme</name>
    <dbReference type="NCBI Taxonomy" id="658196"/>
    <lineage>
        <taxon>Eukaryota</taxon>
        <taxon>Fungi</taxon>
        <taxon>Fungi incertae sedis</taxon>
        <taxon>Mucoromycota</taxon>
        <taxon>Glomeromycotina</taxon>
        <taxon>Glomeromycetes</taxon>
        <taxon>Glomerales</taxon>
        <taxon>Glomeraceae</taxon>
        <taxon>Glomus</taxon>
    </lineage>
</organism>
<proteinExistence type="predicted"/>
<keyword evidence="4 8" id="KW-0812">Transmembrane</keyword>
<evidence type="ECO:0000313" key="9">
    <source>
        <dbReference type="EMBL" id="RIA92608.1"/>
    </source>
</evidence>
<comment type="caution">
    <text evidence="9">The sequence shown here is derived from an EMBL/GenBank/DDBJ whole genome shotgun (WGS) entry which is preliminary data.</text>
</comment>
<evidence type="ECO:0000256" key="8">
    <source>
        <dbReference type="SAM" id="Phobius"/>
    </source>
</evidence>
<feature type="transmembrane region" description="Helical" evidence="8">
    <location>
        <begin position="293"/>
        <end position="311"/>
    </location>
</feature>
<keyword evidence="5 8" id="KW-1133">Transmembrane helix</keyword>
<dbReference type="AlphaFoldDB" id="A0A397T2R8"/>
<dbReference type="EMBL" id="QKYT01000122">
    <property type="protein sequence ID" value="RIA92608.1"/>
    <property type="molecule type" value="Genomic_DNA"/>
</dbReference>
<evidence type="ECO:0000256" key="3">
    <source>
        <dbReference type="ARBA" id="ARBA00022475"/>
    </source>
</evidence>
<evidence type="ECO:0000256" key="7">
    <source>
        <dbReference type="ARBA" id="ARBA00023136"/>
    </source>
</evidence>
<evidence type="ECO:0000313" key="10">
    <source>
        <dbReference type="Proteomes" id="UP000265703"/>
    </source>
</evidence>
<dbReference type="InterPro" id="IPR044669">
    <property type="entry name" value="YneE/VCCN1/2-like"/>
</dbReference>
<feature type="transmembrane region" description="Helical" evidence="8">
    <location>
        <begin position="64"/>
        <end position="82"/>
    </location>
</feature>
<comment type="subcellular location">
    <subcellularLocation>
        <location evidence="1">Cell membrane</location>
        <topology evidence="1">Multi-pass membrane protein</topology>
    </subcellularLocation>
</comment>
<dbReference type="Pfam" id="PF25539">
    <property type="entry name" value="Bestrophin_2"/>
    <property type="match status" value="1"/>
</dbReference>
<evidence type="ECO:0000256" key="1">
    <source>
        <dbReference type="ARBA" id="ARBA00004651"/>
    </source>
</evidence>